<evidence type="ECO:0000256" key="1">
    <source>
        <dbReference type="SAM" id="Phobius"/>
    </source>
</evidence>
<protein>
    <submittedName>
        <fullName evidence="2">Uncharacterized protein</fullName>
    </submittedName>
</protein>
<name>A0A7J6QFG7_PEROL</name>
<accession>A0A7J6QFG7</accession>
<keyword evidence="1" id="KW-1133">Transmembrane helix</keyword>
<feature type="transmembrane region" description="Helical" evidence="1">
    <location>
        <begin position="73"/>
        <end position="92"/>
    </location>
</feature>
<dbReference type="EMBL" id="JABANM010029977">
    <property type="protein sequence ID" value="KAF4707063.1"/>
    <property type="molecule type" value="Genomic_DNA"/>
</dbReference>
<feature type="transmembrane region" description="Helical" evidence="1">
    <location>
        <begin position="7"/>
        <end position="33"/>
    </location>
</feature>
<gene>
    <name evidence="2" type="ORF">FOZ62_006305</name>
</gene>
<keyword evidence="1" id="KW-0812">Transmembrane</keyword>
<organism evidence="2 3">
    <name type="scientific">Perkinsus olseni</name>
    <name type="common">Perkinsus atlanticus</name>
    <dbReference type="NCBI Taxonomy" id="32597"/>
    <lineage>
        <taxon>Eukaryota</taxon>
        <taxon>Sar</taxon>
        <taxon>Alveolata</taxon>
        <taxon>Perkinsozoa</taxon>
        <taxon>Perkinsea</taxon>
        <taxon>Perkinsida</taxon>
        <taxon>Perkinsidae</taxon>
        <taxon>Perkinsus</taxon>
    </lineage>
</organism>
<sequence>ATEKARFPAWAIVLIVVSAVVLIVGGVMIRWWLSKSDSSARGELDGFIFQDKRRNARARANVQAYYKGRNRPILGISPTMLIMLTVIIVDGVRHQVVALSQPGHLVTSIVPSGVNHACPVWKPLECCVRSQRTMGK</sequence>
<dbReference type="Proteomes" id="UP000574390">
    <property type="component" value="Unassembled WGS sequence"/>
</dbReference>
<evidence type="ECO:0000313" key="2">
    <source>
        <dbReference type="EMBL" id="KAF4707063.1"/>
    </source>
</evidence>
<feature type="non-terminal residue" evidence="2">
    <location>
        <position position="136"/>
    </location>
</feature>
<proteinExistence type="predicted"/>
<reference evidence="2 3" key="1">
    <citation type="submission" date="2020-04" db="EMBL/GenBank/DDBJ databases">
        <title>Perkinsus olseni comparative genomics.</title>
        <authorList>
            <person name="Bogema D.R."/>
        </authorList>
    </citation>
    <scope>NUCLEOTIDE SEQUENCE [LARGE SCALE GENOMIC DNA]</scope>
    <source>
        <strain evidence="2">ATCC PRA-205</strain>
    </source>
</reference>
<comment type="caution">
    <text evidence="2">The sequence shown here is derived from an EMBL/GenBank/DDBJ whole genome shotgun (WGS) entry which is preliminary data.</text>
</comment>
<dbReference type="AlphaFoldDB" id="A0A7J6QFG7"/>
<keyword evidence="1" id="KW-0472">Membrane</keyword>
<evidence type="ECO:0000313" key="3">
    <source>
        <dbReference type="Proteomes" id="UP000574390"/>
    </source>
</evidence>